<organism evidence="1 2">
    <name type="scientific">Candidatus Accumulibacter meliphilus</name>
    <dbReference type="NCBI Taxonomy" id="2211374"/>
    <lineage>
        <taxon>Bacteria</taxon>
        <taxon>Pseudomonadati</taxon>
        <taxon>Pseudomonadota</taxon>
        <taxon>Betaproteobacteria</taxon>
        <taxon>Candidatus Accumulibacter</taxon>
    </lineage>
</organism>
<evidence type="ECO:0000313" key="1">
    <source>
        <dbReference type="EMBL" id="RDE48756.1"/>
    </source>
</evidence>
<dbReference type="InterPro" id="IPR036866">
    <property type="entry name" value="RibonucZ/Hydroxyglut_hydro"/>
</dbReference>
<reference evidence="1 2" key="1">
    <citation type="submission" date="2018-05" db="EMBL/GenBank/DDBJ databases">
        <title>Integrated omic analyses show evidence that a Ca. Accumulibacter phosphatis strain performs denitrification under micro-aerobic conditions.</title>
        <authorList>
            <person name="Camejo P.Y."/>
            <person name="Katherine M.D."/>
            <person name="Daniel N.R."/>
        </authorList>
    </citation>
    <scope>NUCLEOTIDE SEQUENCE [LARGE SCALE GENOMIC DNA]</scope>
    <source>
        <strain evidence="1">UW-LDO-IC</strain>
    </source>
</reference>
<dbReference type="GO" id="GO:0016787">
    <property type="term" value="F:hydrolase activity"/>
    <property type="evidence" value="ECO:0007669"/>
    <property type="project" value="UniProtKB-KW"/>
</dbReference>
<keyword evidence="1" id="KW-0378">Hydrolase</keyword>
<gene>
    <name evidence="1" type="ORF">DVS81_20340</name>
</gene>
<sequence length="79" mass="8858">MNITFLGAAQPCEVTGSCYLAETADTRFLVDCGMVQGRREAPARNRKPFAFDPESINFVLLTHANTSSWRPLSPRSWRP</sequence>
<accession>A0A369XIM5</accession>
<name>A0A369XIM5_9PROT</name>
<evidence type="ECO:0000313" key="2">
    <source>
        <dbReference type="Proteomes" id="UP000253831"/>
    </source>
</evidence>
<dbReference type="Proteomes" id="UP000253831">
    <property type="component" value="Unassembled WGS sequence"/>
</dbReference>
<comment type="caution">
    <text evidence="1">The sequence shown here is derived from an EMBL/GenBank/DDBJ whole genome shotgun (WGS) entry which is preliminary data.</text>
</comment>
<dbReference type="SUPFAM" id="SSF56281">
    <property type="entry name" value="Metallo-hydrolase/oxidoreductase"/>
    <property type="match status" value="1"/>
</dbReference>
<proteinExistence type="predicted"/>
<dbReference type="Gene3D" id="3.60.15.10">
    <property type="entry name" value="Ribonuclease Z/Hydroxyacylglutathione hydrolase-like"/>
    <property type="match status" value="1"/>
</dbReference>
<protein>
    <submittedName>
        <fullName evidence="1">MBL fold metallo-hydrolase</fullName>
    </submittedName>
</protein>
<dbReference type="EMBL" id="QPGA01000096">
    <property type="protein sequence ID" value="RDE48756.1"/>
    <property type="molecule type" value="Genomic_DNA"/>
</dbReference>
<dbReference type="AlphaFoldDB" id="A0A369XIM5"/>